<keyword evidence="2" id="KW-1185">Reference proteome</keyword>
<dbReference type="GO" id="GO:0003677">
    <property type="term" value="F:DNA binding"/>
    <property type="evidence" value="ECO:0007669"/>
    <property type="project" value="UniProtKB-KW"/>
</dbReference>
<keyword evidence="1" id="KW-0238">DNA-binding</keyword>
<reference evidence="1 2" key="2">
    <citation type="journal article" date="2011" name="ISME J.">
        <title>RNA-seq reveals cooperative metabolic interactions between two termite-gut spirochete species in co-culture.</title>
        <authorList>
            <person name="Rosenthal A.Z."/>
            <person name="Matson E.G."/>
            <person name="Eldar A."/>
            <person name="Leadbetter J.R."/>
        </authorList>
    </citation>
    <scope>NUCLEOTIDE SEQUENCE [LARGE SCALE GENOMIC DNA]</scope>
    <source>
        <strain evidence="2">ATCC BAA-887 / DSM 12427 / ZAS-2</strain>
    </source>
</reference>
<proteinExistence type="predicted"/>
<dbReference type="PANTHER" id="PTHR35810:SF1">
    <property type="entry name" value="CYTOPLASMIC PROTEIN"/>
    <property type="match status" value="1"/>
</dbReference>
<dbReference type="SUPFAM" id="SSF56024">
    <property type="entry name" value="Phospholipase D/nuclease"/>
    <property type="match status" value="1"/>
</dbReference>
<dbReference type="Proteomes" id="UP000009223">
    <property type="component" value="Chromosome"/>
</dbReference>
<dbReference type="eggNOG" id="COG3943">
    <property type="taxonomic scope" value="Bacteria"/>
</dbReference>
<evidence type="ECO:0000313" key="2">
    <source>
        <dbReference type="Proteomes" id="UP000009223"/>
    </source>
</evidence>
<protein>
    <submittedName>
        <fullName evidence="1">Putative DNA-binding protein</fullName>
    </submittedName>
</protein>
<dbReference type="InterPro" id="IPR011204">
    <property type="entry name" value="Virulence_RhuM-like"/>
</dbReference>
<dbReference type="KEGG" id="tpi:TREPR_2281"/>
<evidence type="ECO:0000313" key="1">
    <source>
        <dbReference type="EMBL" id="AEF85070.1"/>
    </source>
</evidence>
<dbReference type="EMBL" id="CP001843">
    <property type="protein sequence ID" value="AEF85070.1"/>
    <property type="molecule type" value="Genomic_DNA"/>
</dbReference>
<gene>
    <name evidence="1" type="ordered locus">TREPR_2281</name>
</gene>
<dbReference type="Pfam" id="PF13310">
    <property type="entry name" value="Virulence_RhuM"/>
    <property type="match status" value="1"/>
</dbReference>
<organism evidence="1 2">
    <name type="scientific">Treponema primitia (strain ATCC BAA-887 / DSM 12427 / ZAS-2)</name>
    <dbReference type="NCBI Taxonomy" id="545694"/>
    <lineage>
        <taxon>Bacteria</taxon>
        <taxon>Pseudomonadati</taxon>
        <taxon>Spirochaetota</taxon>
        <taxon>Spirochaetia</taxon>
        <taxon>Spirochaetales</taxon>
        <taxon>Treponemataceae</taxon>
        <taxon>Treponema</taxon>
    </lineage>
</organism>
<dbReference type="STRING" id="545694.TREPR_2281"/>
<dbReference type="HOGENOM" id="CLU_055403_1_0_12"/>
<dbReference type="AlphaFoldDB" id="F5YI22"/>
<dbReference type="RefSeq" id="WP_015707919.1">
    <property type="nucleotide sequence ID" value="NC_015578.1"/>
</dbReference>
<name>F5YI22_TREPZ</name>
<dbReference type="PANTHER" id="PTHR35810">
    <property type="entry name" value="CYTOPLASMIC PROTEIN-RELATED"/>
    <property type="match status" value="1"/>
</dbReference>
<dbReference type="OrthoDB" id="9802752at2"/>
<sequence>MKEDDNTPINQIIIYQKDNTVKFEVRLEHETVWLTQVQIADLFGTQRPAVTKHLRNIYNSGELDEDGTCSILEHMGNDASQRYQTKYYNLDAILSVGYRVNSINATHFRQWANRVLKDYLLKGYAINKRFERIERQVSNTKRRLVKTEEKIEFFVKTALPPVEGIFYDGQIFDAYTFVADLIKSAKKSIVLIDNYIDESVLTVLSKRAKSVQVILYTPEISAQLQLDIKRHNAQYPSVTVKTFKKSHDRFLIIDDTVYHIGASLKDLGKKWFAFSKMMLDAADLLKRLNKP</sequence>
<reference evidence="2" key="1">
    <citation type="submission" date="2009-12" db="EMBL/GenBank/DDBJ databases">
        <title>Complete sequence of Treponema primitia strain ZAS-2.</title>
        <authorList>
            <person name="Tetu S.G."/>
            <person name="Matson E."/>
            <person name="Ren Q."/>
            <person name="Seshadri R."/>
            <person name="Elbourne L."/>
            <person name="Hassan K.A."/>
            <person name="Durkin A."/>
            <person name="Radune D."/>
            <person name="Mohamoud Y."/>
            <person name="Shay R."/>
            <person name="Jin S."/>
            <person name="Zhang X."/>
            <person name="Lucey K."/>
            <person name="Ballor N.R."/>
            <person name="Ottesen E."/>
            <person name="Rosenthal R."/>
            <person name="Allen A."/>
            <person name="Leadbetter J.R."/>
            <person name="Paulsen I.T."/>
        </authorList>
    </citation>
    <scope>NUCLEOTIDE SEQUENCE [LARGE SCALE GENOMIC DNA]</scope>
    <source>
        <strain evidence="2">ATCC BAA-887 / DSM 12427 / ZAS-2</strain>
    </source>
</reference>
<accession>F5YI22</accession>